<proteinExistence type="predicted"/>
<dbReference type="CDD" id="cd21411">
    <property type="entry name" value="NucC"/>
    <property type="match status" value="1"/>
</dbReference>
<evidence type="ECO:0000259" key="1">
    <source>
        <dbReference type="Pfam" id="PF20247"/>
    </source>
</evidence>
<feature type="domain" description="DUF6602" evidence="1">
    <location>
        <begin position="26"/>
        <end position="127"/>
    </location>
</feature>
<evidence type="ECO:0000313" key="2">
    <source>
        <dbReference type="EMBL" id="MBU8826951.1"/>
    </source>
</evidence>
<accession>A0ABS6HWA2</accession>
<name>A0ABS6HWA2_MYCGD</name>
<dbReference type="InterPro" id="IPR046537">
    <property type="entry name" value="DUF6602"/>
</dbReference>
<comment type="caution">
    <text evidence="2">The sequence shown here is derived from an EMBL/GenBank/DDBJ whole genome shotgun (WGS) entry which is preliminary data.</text>
</comment>
<dbReference type="EMBL" id="JAHBOM010000032">
    <property type="protein sequence ID" value="MBU8826951.1"/>
    <property type="molecule type" value="Genomic_DNA"/>
</dbReference>
<gene>
    <name evidence="2" type="ORF">KL859_29245</name>
</gene>
<keyword evidence="3" id="KW-1185">Reference proteome</keyword>
<reference evidence="2 3" key="1">
    <citation type="submission" date="2021-05" db="EMBL/GenBank/DDBJ databases">
        <title>Draft Genome Sequences of Clinical Respiratory Isolates of Mycobacterium goodii Recovered in Ireland.</title>
        <authorList>
            <person name="Flanagan P.R."/>
            <person name="Mok S."/>
            <person name="Roycroft E."/>
            <person name="Rogers T.R."/>
            <person name="Fitzgibbon M."/>
        </authorList>
    </citation>
    <scope>NUCLEOTIDE SEQUENCE [LARGE SCALE GENOMIC DNA]</scope>
    <source>
        <strain evidence="2 3">14IE55</strain>
    </source>
</reference>
<dbReference type="RefSeq" id="WP_139308183.1">
    <property type="nucleotide sequence ID" value="NZ_JAHBOL010000061.1"/>
</dbReference>
<protein>
    <recommendedName>
        <fullName evidence="1">DUF6602 domain-containing protein</fullName>
    </recommendedName>
</protein>
<organism evidence="2 3">
    <name type="scientific">Mycolicibacterium goodii</name>
    <name type="common">Mycobacterium goodii</name>
    <dbReference type="NCBI Taxonomy" id="134601"/>
    <lineage>
        <taxon>Bacteria</taxon>
        <taxon>Bacillati</taxon>
        <taxon>Actinomycetota</taxon>
        <taxon>Actinomycetes</taxon>
        <taxon>Mycobacteriales</taxon>
        <taxon>Mycobacteriaceae</taxon>
        <taxon>Mycolicibacterium</taxon>
    </lineage>
</organism>
<evidence type="ECO:0000313" key="3">
    <source>
        <dbReference type="Proteomes" id="UP000696413"/>
    </source>
</evidence>
<dbReference type="Proteomes" id="UP000696413">
    <property type="component" value="Unassembled WGS sequence"/>
</dbReference>
<sequence>MADSTKLHQLFRAHQDVLLAELGLSSVHDHPDAKGDNSENSWRKMLSKYLPERYRVDKGFVIDHESSVSDQIDIIIYDRYYSPIVFNENGNLYIPAESVFAIVESKQELDKGHVEYARDKALSVRKLKRTSAPIRQMNNTVATKVDAKRVLAGIVTTRSDWSPPFGDAFQNAIGSAATVSPIDFGCALNHGSFSVTYGEANSPEISTSSNESSLISFFVDLVARLQEMGNPPAINLRQYYR</sequence>
<dbReference type="Pfam" id="PF20247">
    <property type="entry name" value="DUF6602"/>
    <property type="match status" value="1"/>
</dbReference>